<keyword evidence="4" id="KW-1185">Reference proteome</keyword>
<dbReference type="Proteomes" id="UP000054408">
    <property type="component" value="Unassembled WGS sequence"/>
</dbReference>
<dbReference type="RefSeq" id="XP_013757040.1">
    <property type="nucleotide sequence ID" value="XM_013901586.1"/>
</dbReference>
<evidence type="ECO:0000256" key="2">
    <source>
        <dbReference type="SAM" id="Phobius"/>
    </source>
</evidence>
<keyword evidence="2" id="KW-0812">Transmembrane</keyword>
<reference evidence="3 4" key="1">
    <citation type="submission" date="2010-05" db="EMBL/GenBank/DDBJ databases">
        <title>The Genome Sequence of Thecamonas trahens ATCC 50062.</title>
        <authorList>
            <consortium name="The Broad Institute Genome Sequencing Platform"/>
            <person name="Russ C."/>
            <person name="Cuomo C."/>
            <person name="Shea T."/>
            <person name="Young S.K."/>
            <person name="Zeng Q."/>
            <person name="Koehrsen M."/>
            <person name="Haas B."/>
            <person name="Borodovsky M."/>
            <person name="Guigo R."/>
            <person name="Alvarado L."/>
            <person name="Berlin A."/>
            <person name="Bochicchio J."/>
            <person name="Borenstein D."/>
            <person name="Chapman S."/>
            <person name="Chen Z."/>
            <person name="Freedman E."/>
            <person name="Gellesch M."/>
            <person name="Goldberg J."/>
            <person name="Griggs A."/>
            <person name="Gujja S."/>
            <person name="Heilman E."/>
            <person name="Heiman D."/>
            <person name="Hepburn T."/>
            <person name="Howarth C."/>
            <person name="Jen D."/>
            <person name="Larson L."/>
            <person name="Mehta T."/>
            <person name="Park D."/>
            <person name="Pearson M."/>
            <person name="Roberts A."/>
            <person name="Saif S."/>
            <person name="Shenoy N."/>
            <person name="Sisk P."/>
            <person name="Stolte C."/>
            <person name="Sykes S."/>
            <person name="Thomson T."/>
            <person name="Walk T."/>
            <person name="White J."/>
            <person name="Yandava C."/>
            <person name="Burger G."/>
            <person name="Gray M.W."/>
            <person name="Holland P.W.H."/>
            <person name="King N."/>
            <person name="Lang F.B.F."/>
            <person name="Roger A.J."/>
            <person name="Ruiz-Trillo I."/>
            <person name="Lander E."/>
            <person name="Nusbaum C."/>
        </authorList>
    </citation>
    <scope>NUCLEOTIDE SEQUENCE [LARGE SCALE GENOMIC DNA]</scope>
    <source>
        <strain evidence="3 4">ATCC 50062</strain>
    </source>
</reference>
<dbReference type="Pfam" id="PF15938">
    <property type="entry name" value="DUF4750"/>
    <property type="match status" value="1"/>
</dbReference>
<dbReference type="EMBL" id="GL349460">
    <property type="protein sequence ID" value="KNC50205.1"/>
    <property type="molecule type" value="Genomic_DNA"/>
</dbReference>
<proteinExistence type="predicted"/>
<feature type="compositionally biased region" description="Polar residues" evidence="1">
    <location>
        <begin position="55"/>
        <end position="65"/>
    </location>
</feature>
<feature type="transmembrane region" description="Helical" evidence="2">
    <location>
        <begin position="12"/>
        <end position="37"/>
    </location>
</feature>
<protein>
    <submittedName>
        <fullName evidence="3">Uncharacterized protein</fullName>
    </submittedName>
</protein>
<evidence type="ECO:0000256" key="1">
    <source>
        <dbReference type="SAM" id="MobiDB-lite"/>
    </source>
</evidence>
<organism evidence="3 4">
    <name type="scientific">Thecamonas trahens ATCC 50062</name>
    <dbReference type="NCBI Taxonomy" id="461836"/>
    <lineage>
        <taxon>Eukaryota</taxon>
        <taxon>Apusozoa</taxon>
        <taxon>Apusomonadida</taxon>
        <taxon>Apusomonadidae</taxon>
        <taxon>Thecamonas</taxon>
    </lineage>
</organism>
<sequence length="81" mass="8779">MESIAASADATWRAGLALGVLTAIVSLCWYLVWHYFLVRSPFVRELLEYDDLPQSRQTQADTDSGSGTGAGPGETDKIKSS</sequence>
<gene>
    <name evidence="3" type="ORF">AMSG_06349</name>
</gene>
<dbReference type="GeneID" id="25565529"/>
<dbReference type="OrthoDB" id="25586at2759"/>
<name>A0A0L0DDA9_THETB</name>
<keyword evidence="2" id="KW-1133">Transmembrane helix</keyword>
<dbReference type="AlphaFoldDB" id="A0A0L0DDA9"/>
<dbReference type="InterPro" id="IPR031851">
    <property type="entry name" value="DUF4750"/>
</dbReference>
<evidence type="ECO:0000313" key="3">
    <source>
        <dbReference type="EMBL" id="KNC50205.1"/>
    </source>
</evidence>
<keyword evidence="2" id="KW-0472">Membrane</keyword>
<accession>A0A0L0DDA9</accession>
<evidence type="ECO:0000313" key="4">
    <source>
        <dbReference type="Proteomes" id="UP000054408"/>
    </source>
</evidence>
<feature type="region of interest" description="Disordered" evidence="1">
    <location>
        <begin position="55"/>
        <end position="81"/>
    </location>
</feature>